<keyword evidence="14 16" id="KW-0472">Membrane</keyword>
<keyword evidence="8" id="KW-0418">Kinase</keyword>
<keyword evidence="21" id="KW-1185">Reference proteome</keyword>
<feature type="domain" description="EF-hand" evidence="19">
    <location>
        <begin position="476"/>
        <end position="511"/>
    </location>
</feature>
<dbReference type="SUPFAM" id="SSF47473">
    <property type="entry name" value="EF-hand"/>
    <property type="match status" value="1"/>
</dbReference>
<feature type="transmembrane region" description="Helical" evidence="16">
    <location>
        <begin position="860"/>
        <end position="880"/>
    </location>
</feature>
<keyword evidence="6 16" id="KW-0812">Transmembrane</keyword>
<feature type="transmembrane region" description="Helical" evidence="16">
    <location>
        <begin position="789"/>
        <end position="808"/>
    </location>
</feature>
<dbReference type="PROSITE" id="PS00018">
    <property type="entry name" value="EF_HAND_1"/>
    <property type="match status" value="3"/>
</dbReference>
<dbReference type="InterPro" id="IPR011009">
    <property type="entry name" value="Kinase-like_dom_sf"/>
</dbReference>
<dbReference type="PROSITE" id="PS00108">
    <property type="entry name" value="PROTEIN_KINASE_ST"/>
    <property type="match status" value="1"/>
</dbReference>
<evidence type="ECO:0000256" key="9">
    <source>
        <dbReference type="ARBA" id="ARBA00022837"/>
    </source>
</evidence>
<dbReference type="InterPro" id="IPR008271">
    <property type="entry name" value="Ser/Thr_kinase_AS"/>
</dbReference>
<evidence type="ECO:0000256" key="15">
    <source>
        <dbReference type="PROSITE-ProRule" id="PRU10141"/>
    </source>
</evidence>
<dbReference type="Pfam" id="PF13499">
    <property type="entry name" value="EF-hand_7"/>
    <property type="match status" value="2"/>
</dbReference>
<dbReference type="InterPro" id="IPR053951">
    <property type="entry name" value="K_trans_N"/>
</dbReference>
<evidence type="ECO:0000256" key="6">
    <source>
        <dbReference type="ARBA" id="ARBA00022692"/>
    </source>
</evidence>
<keyword evidence="5" id="KW-0808">Transferase</keyword>
<dbReference type="EMBL" id="JARKNE010000001">
    <property type="protein sequence ID" value="KAK5845992.1"/>
    <property type="molecule type" value="Genomic_DNA"/>
</dbReference>
<dbReference type="InterPro" id="IPR002048">
    <property type="entry name" value="EF_hand_dom"/>
</dbReference>
<comment type="function">
    <text evidence="16">Potassium transporter.</text>
</comment>
<dbReference type="SMART" id="SM00220">
    <property type="entry name" value="S_TKc"/>
    <property type="match status" value="1"/>
</dbReference>
<dbReference type="InterPro" id="IPR018247">
    <property type="entry name" value="EF_Hand_1_Ca_BS"/>
</dbReference>
<evidence type="ECO:0000256" key="11">
    <source>
        <dbReference type="ARBA" id="ARBA00022958"/>
    </source>
</evidence>
<dbReference type="Gene3D" id="1.10.238.10">
    <property type="entry name" value="EF-hand"/>
    <property type="match status" value="1"/>
</dbReference>
<evidence type="ECO:0000259" key="19">
    <source>
        <dbReference type="PROSITE" id="PS50222"/>
    </source>
</evidence>
<evidence type="ECO:0000256" key="12">
    <source>
        <dbReference type="ARBA" id="ARBA00022989"/>
    </source>
</evidence>
<dbReference type="PANTHER" id="PTHR30540:SF108">
    <property type="entry name" value="POTASSIUM TRANSPORTER 3"/>
    <property type="match status" value="1"/>
</dbReference>
<gene>
    <name evidence="20" type="ORF">PVK06_002256</name>
</gene>
<dbReference type="InterPro" id="IPR003855">
    <property type="entry name" value="K+_transporter"/>
</dbReference>
<feature type="binding site" evidence="15">
    <location>
        <position position="97"/>
    </location>
    <ligand>
        <name>ATP</name>
        <dbReference type="ChEBI" id="CHEBI:30616"/>
    </ligand>
</feature>
<feature type="transmembrane region" description="Helical" evidence="16">
    <location>
        <begin position="712"/>
        <end position="731"/>
    </location>
</feature>
<dbReference type="CDD" id="cd05117">
    <property type="entry name" value="STKc_CAMK"/>
    <property type="match status" value="1"/>
</dbReference>
<keyword evidence="13 16" id="KW-0406">Ion transport</keyword>
<dbReference type="Pfam" id="PF00069">
    <property type="entry name" value="Pkinase"/>
    <property type="match status" value="1"/>
</dbReference>
<dbReference type="InterPro" id="IPR000719">
    <property type="entry name" value="Prot_kinase_dom"/>
</dbReference>
<keyword evidence="3" id="KW-0813">Transport</keyword>
<organism evidence="20 21">
    <name type="scientific">Gossypium arboreum</name>
    <name type="common">Tree cotton</name>
    <name type="synonym">Gossypium nanking</name>
    <dbReference type="NCBI Taxonomy" id="29729"/>
    <lineage>
        <taxon>Eukaryota</taxon>
        <taxon>Viridiplantae</taxon>
        <taxon>Streptophyta</taxon>
        <taxon>Embryophyta</taxon>
        <taxon>Tracheophyta</taxon>
        <taxon>Spermatophyta</taxon>
        <taxon>Magnoliopsida</taxon>
        <taxon>eudicotyledons</taxon>
        <taxon>Gunneridae</taxon>
        <taxon>Pentapetalae</taxon>
        <taxon>rosids</taxon>
        <taxon>malvids</taxon>
        <taxon>Malvales</taxon>
        <taxon>Malvaceae</taxon>
        <taxon>Malvoideae</taxon>
        <taxon>Gossypium</taxon>
    </lineage>
</organism>
<evidence type="ECO:0000256" key="7">
    <source>
        <dbReference type="ARBA" id="ARBA00022741"/>
    </source>
</evidence>
<feature type="region of interest" description="Disordered" evidence="17">
    <location>
        <begin position="1"/>
        <end position="58"/>
    </location>
</feature>
<comment type="caution">
    <text evidence="20">The sequence shown here is derived from an EMBL/GenBank/DDBJ whole genome shotgun (WGS) entry which is preliminary data.</text>
</comment>
<feature type="transmembrane region" description="Helical" evidence="16">
    <location>
        <begin position="1036"/>
        <end position="1055"/>
    </location>
</feature>
<dbReference type="Pfam" id="PF02705">
    <property type="entry name" value="K_trans"/>
    <property type="match status" value="1"/>
</dbReference>
<evidence type="ECO:0000259" key="18">
    <source>
        <dbReference type="PROSITE" id="PS50011"/>
    </source>
</evidence>
<feature type="compositionally biased region" description="Polar residues" evidence="17">
    <location>
        <begin position="1"/>
        <end position="21"/>
    </location>
</feature>
<dbReference type="SMART" id="SM00054">
    <property type="entry name" value="EFh"/>
    <property type="match status" value="4"/>
</dbReference>
<keyword evidence="12 16" id="KW-1133">Transmembrane helix</keyword>
<evidence type="ECO:0000256" key="3">
    <source>
        <dbReference type="ARBA" id="ARBA00022448"/>
    </source>
</evidence>
<evidence type="ECO:0000256" key="5">
    <source>
        <dbReference type="ARBA" id="ARBA00022679"/>
    </source>
</evidence>
<evidence type="ECO:0000256" key="13">
    <source>
        <dbReference type="ARBA" id="ARBA00023065"/>
    </source>
</evidence>
<sequence length="1308" mass="147691">MGNCNGLPSTGNQFQPLSDSGVSLLDGGINVQPAPPPPRPQQSSTHHHPSPAVGRVLGRPMEDVRSTYVFSGELGRGQFGITYLVTHKKTKQQFACKSIPKRKLINREDIEDVRREVQIMYHLTGHRNIVELKGAYEDHQSVNLIMELCAGGELFNRIIAKGHFSERKAANLCRQIVMMLHYCHSMGVMHRDLKPENFLFLNKDEDSPLKATDFGLSVFFKPGDVFKDLVGSAYYVAPEVLRRRYGPEADIWSAGVILYVLLSGVPPFYGETEQSIFDSILRGNIDFSSDPWPSISSSAKDLVRKMLRDDPKERLSASEVLNHQWMREDGDASDKPLDIAVLTRMKQFSAMNKLKKVALKVIAENLSEEEIIGLKEMFKSMDTDNSGTISFEELKTGLPKLGTKLSESEVRQLMEAADFDGNGAIDYIEFITATMHMNRTEREEHLYTAFQYFDEDNSGFITMEELEQALRKYNMGDEKTIKEIIAEVDTDRDGRINYDEFVAMMRKGNPELVASRRCKGFKQRTRESTRQIMVDRSYQCKDVLILAYQSFGVLFGDLSISPLYAFKSTFSGNLSNYQSEDVIFGALSLIFWTLTLLSLFKHVIILLNADDNGEGGIFALYSLLCRHAKFSLLPNHQTADEELSTYHNPRYSYRNLQSPTVKRFAERHKKAKTALLLLVLFGTCLLICVGFLTPAISIRSAIEGVKVRSSELHYGVVLIIACILLVGLFVLQHRGTYRVAFMFAPIVILWSLSTAAIGVYNILKWNPRVYKALSPYYIYTFFRDTRYDGWISLGGVLLCVTGAEAMFADLGQYTAASIRLSFFCIIYPCLVLQYMGQAAFLSKNFSAVSTSFYASIPDSLFWPVLVMATLAAIVASQSVISATFSIVKQCYAIGCFPRVKVVHKSKWFRGQIYIPEINWVLLVLCLAVTVGFRDINHFGNAYGLTYMSAMFVTTWLTALIINFVWGQSLVLALLFALFFGSIEIIFLSSSFIRISKGGWVPLVLSVIFMLIMFVWHYGSRKKYLYDLHNKVPMKQILTLGPSLGIVRVPGIGLIFTALVSGVPATFTRFLTNLPTFYQVAVFVCEKTVLVPYVPQKERYLIGRIGPKSFRMYRCIVRNGYKDVQKNEDDFENDLIMSIAEFIQLEAEGSGTLEGSVDGRMAVVRTSEKFGKRLEISELERNGEASSSMPPTILNSSKSHILQYLQSTYEMESPGSTLRRRVRFKLQPDMNYRDPNVKDELLELVEAKQSGVAYVLGHSHIKAKMNAPCLKRFVIHVAYLFLRKNCRAPAVVLNIPQTCLIEVGMNYYL</sequence>
<feature type="domain" description="Protein kinase" evidence="18">
    <location>
        <begin position="68"/>
        <end position="326"/>
    </location>
</feature>
<keyword evidence="7 15" id="KW-0547">Nucleotide-binding</keyword>
<dbReference type="PANTHER" id="PTHR30540">
    <property type="entry name" value="OSMOTIC STRESS POTASSIUM TRANSPORTER"/>
    <property type="match status" value="1"/>
</dbReference>
<evidence type="ECO:0000256" key="10">
    <source>
        <dbReference type="ARBA" id="ARBA00022840"/>
    </source>
</evidence>
<feature type="domain" description="EF-hand" evidence="19">
    <location>
        <begin position="369"/>
        <end position="404"/>
    </location>
</feature>
<comment type="similarity">
    <text evidence="2 16">Belongs to the HAK/KUP transporter (TC 2.A.72.3) family.</text>
</comment>
<dbReference type="InterPro" id="IPR053952">
    <property type="entry name" value="K_trans_C"/>
</dbReference>
<dbReference type="PROSITE" id="PS00107">
    <property type="entry name" value="PROTEIN_KINASE_ATP"/>
    <property type="match status" value="1"/>
</dbReference>
<keyword evidence="4 16" id="KW-0633">Potassium transport</keyword>
<feature type="transmembrane region" description="Helical" evidence="16">
    <location>
        <begin position="944"/>
        <end position="965"/>
    </location>
</feature>
<evidence type="ECO:0000256" key="2">
    <source>
        <dbReference type="ARBA" id="ARBA00008440"/>
    </source>
</evidence>
<evidence type="ECO:0000256" key="4">
    <source>
        <dbReference type="ARBA" id="ARBA00022538"/>
    </source>
</evidence>
<keyword evidence="9" id="KW-0106">Calcium</keyword>
<dbReference type="NCBIfam" id="TIGR00794">
    <property type="entry name" value="kup"/>
    <property type="match status" value="1"/>
</dbReference>
<name>A0ABR0R4G6_GOSAR</name>
<feature type="transmembrane region" description="Helical" evidence="16">
    <location>
        <begin position="820"/>
        <end position="840"/>
    </location>
</feature>
<proteinExistence type="inferred from homology"/>
<evidence type="ECO:0000256" key="8">
    <source>
        <dbReference type="ARBA" id="ARBA00022777"/>
    </source>
</evidence>
<evidence type="ECO:0000313" key="21">
    <source>
        <dbReference type="Proteomes" id="UP001358586"/>
    </source>
</evidence>
<evidence type="ECO:0000256" key="1">
    <source>
        <dbReference type="ARBA" id="ARBA00004651"/>
    </source>
</evidence>
<dbReference type="InterPro" id="IPR017441">
    <property type="entry name" value="Protein_kinase_ATP_BS"/>
</dbReference>
<protein>
    <recommendedName>
        <fullName evidence="16">Potassium transporter</fullName>
    </recommendedName>
</protein>
<feature type="transmembrane region" description="Helical" evidence="16">
    <location>
        <begin position="998"/>
        <end position="1015"/>
    </location>
</feature>
<dbReference type="InterPro" id="IPR011992">
    <property type="entry name" value="EF-hand-dom_pair"/>
</dbReference>
<dbReference type="Pfam" id="PF22776">
    <property type="entry name" value="K_trans_C"/>
    <property type="match status" value="1"/>
</dbReference>
<feature type="domain" description="EF-hand" evidence="19">
    <location>
        <begin position="441"/>
        <end position="475"/>
    </location>
</feature>
<dbReference type="SUPFAM" id="SSF56112">
    <property type="entry name" value="Protein kinase-like (PK-like)"/>
    <property type="match status" value="1"/>
</dbReference>
<reference evidence="20 21" key="1">
    <citation type="submission" date="2023-03" db="EMBL/GenBank/DDBJ databases">
        <title>WGS of Gossypium arboreum.</title>
        <authorList>
            <person name="Yu D."/>
        </authorList>
    </citation>
    <scope>NUCLEOTIDE SEQUENCE [LARGE SCALE GENOMIC DNA]</scope>
    <source>
        <tissue evidence="20">Leaf</tissue>
    </source>
</reference>
<accession>A0ABR0R4G6</accession>
<dbReference type="PROSITE" id="PS50222">
    <property type="entry name" value="EF_HAND_2"/>
    <property type="match status" value="4"/>
</dbReference>
<feature type="transmembrane region" description="Helical" evidence="16">
    <location>
        <begin position="673"/>
        <end position="692"/>
    </location>
</feature>
<evidence type="ECO:0000256" key="14">
    <source>
        <dbReference type="ARBA" id="ARBA00023136"/>
    </source>
</evidence>
<keyword evidence="10 15" id="KW-0067">ATP-binding</keyword>
<evidence type="ECO:0000256" key="16">
    <source>
        <dbReference type="RuleBase" id="RU321113"/>
    </source>
</evidence>
<feature type="transmembrane region" description="Helical" evidence="16">
    <location>
        <begin position="912"/>
        <end position="932"/>
    </location>
</feature>
<comment type="subcellular location">
    <subcellularLocation>
        <location evidence="1">Cell membrane</location>
        <topology evidence="1">Multi-pass membrane protein</topology>
    </subcellularLocation>
    <subcellularLocation>
        <location evidence="16">Membrane</location>
        <topology evidence="16">Multi-pass membrane protein</topology>
    </subcellularLocation>
</comment>
<dbReference type="Gene3D" id="3.30.200.20">
    <property type="entry name" value="Phosphorylase Kinase, domain 1"/>
    <property type="match status" value="1"/>
</dbReference>
<dbReference type="PROSITE" id="PS50011">
    <property type="entry name" value="PROTEIN_KINASE_DOM"/>
    <property type="match status" value="1"/>
</dbReference>
<keyword evidence="11 16" id="KW-0630">Potassium</keyword>
<dbReference type="Proteomes" id="UP001358586">
    <property type="component" value="Chromosome 1"/>
</dbReference>
<feature type="transmembrane region" description="Helical" evidence="16">
    <location>
        <begin position="582"/>
        <end position="600"/>
    </location>
</feature>
<feature type="domain" description="EF-hand" evidence="19">
    <location>
        <begin position="405"/>
        <end position="440"/>
    </location>
</feature>
<feature type="transmembrane region" description="Helical" evidence="16">
    <location>
        <begin position="972"/>
        <end position="992"/>
    </location>
</feature>
<evidence type="ECO:0000313" key="20">
    <source>
        <dbReference type="EMBL" id="KAK5845992.1"/>
    </source>
</evidence>
<feature type="transmembrane region" description="Helical" evidence="16">
    <location>
        <begin position="743"/>
        <end position="763"/>
    </location>
</feature>
<evidence type="ECO:0000256" key="17">
    <source>
        <dbReference type="SAM" id="MobiDB-lite"/>
    </source>
</evidence>
<dbReference type="Gene3D" id="1.10.510.10">
    <property type="entry name" value="Transferase(Phosphotransferase) domain 1"/>
    <property type="match status" value="1"/>
</dbReference>